<evidence type="ECO:0000313" key="12">
    <source>
        <dbReference type="Proteomes" id="UP000001072"/>
    </source>
</evidence>
<dbReference type="GeneID" id="18925827"/>
<evidence type="ECO:0000256" key="8">
    <source>
        <dbReference type="ARBA" id="ARBA00031747"/>
    </source>
</evidence>
<feature type="domain" description="Transcription initiation factor TFIID component TAF4 C-terminal" evidence="10">
    <location>
        <begin position="125"/>
        <end position="233"/>
    </location>
</feature>
<keyword evidence="4" id="KW-0805">Transcription regulation</keyword>
<evidence type="ECO:0000256" key="7">
    <source>
        <dbReference type="ARBA" id="ARBA00025346"/>
    </source>
</evidence>
<gene>
    <name evidence="11" type="ORF">MELLADRAFT_116516</name>
</gene>
<keyword evidence="12" id="KW-1185">Reference proteome</keyword>
<dbReference type="HOGENOM" id="CLU_1163522_0_0_1"/>
<feature type="region of interest" description="Disordered" evidence="9">
    <location>
        <begin position="1"/>
        <end position="23"/>
    </location>
</feature>
<evidence type="ECO:0000256" key="4">
    <source>
        <dbReference type="ARBA" id="ARBA00023015"/>
    </source>
</evidence>
<dbReference type="InParanoid" id="F4RMA1"/>
<dbReference type="GO" id="GO:0005669">
    <property type="term" value="C:transcription factor TFIID complex"/>
    <property type="evidence" value="ECO:0007669"/>
    <property type="project" value="InterPro"/>
</dbReference>
<keyword evidence="6" id="KW-0539">Nucleus</keyword>
<evidence type="ECO:0000256" key="3">
    <source>
        <dbReference type="ARBA" id="ARBA00017306"/>
    </source>
</evidence>
<reference evidence="12" key="1">
    <citation type="journal article" date="2011" name="Proc. Natl. Acad. Sci. U.S.A.">
        <title>Obligate biotrophy features unraveled by the genomic analysis of rust fungi.</title>
        <authorList>
            <person name="Duplessis S."/>
            <person name="Cuomo C.A."/>
            <person name="Lin Y.-C."/>
            <person name="Aerts A."/>
            <person name="Tisserant E."/>
            <person name="Veneault-Fourrey C."/>
            <person name="Joly D.L."/>
            <person name="Hacquard S."/>
            <person name="Amselem J."/>
            <person name="Cantarel B.L."/>
            <person name="Chiu R."/>
            <person name="Coutinho P.M."/>
            <person name="Feau N."/>
            <person name="Field M."/>
            <person name="Frey P."/>
            <person name="Gelhaye E."/>
            <person name="Goldberg J."/>
            <person name="Grabherr M.G."/>
            <person name="Kodira C.D."/>
            <person name="Kohler A."/>
            <person name="Kuees U."/>
            <person name="Lindquist E.A."/>
            <person name="Lucas S.M."/>
            <person name="Mago R."/>
            <person name="Mauceli E."/>
            <person name="Morin E."/>
            <person name="Murat C."/>
            <person name="Pangilinan J.L."/>
            <person name="Park R."/>
            <person name="Pearson M."/>
            <person name="Quesneville H."/>
            <person name="Rouhier N."/>
            <person name="Sakthikumar S."/>
            <person name="Salamov A.A."/>
            <person name="Schmutz J."/>
            <person name="Selles B."/>
            <person name="Shapiro H."/>
            <person name="Tanguay P."/>
            <person name="Tuskan G.A."/>
            <person name="Henrissat B."/>
            <person name="Van de Peer Y."/>
            <person name="Rouze P."/>
            <person name="Ellis J.G."/>
            <person name="Dodds P.N."/>
            <person name="Schein J.E."/>
            <person name="Zhong S."/>
            <person name="Hamelin R.C."/>
            <person name="Grigoriev I.V."/>
            <person name="Szabo L.J."/>
            <person name="Martin F."/>
        </authorList>
    </citation>
    <scope>NUCLEOTIDE SEQUENCE [LARGE SCALE GENOMIC DNA]</scope>
    <source>
        <strain evidence="12">98AG31 / pathotype 3-4-7</strain>
    </source>
</reference>
<feature type="region of interest" description="Disordered" evidence="9">
    <location>
        <begin position="83"/>
        <end position="119"/>
    </location>
</feature>
<dbReference type="Proteomes" id="UP000001072">
    <property type="component" value="Unassembled WGS sequence"/>
</dbReference>
<organism evidence="12">
    <name type="scientific">Melampsora larici-populina (strain 98AG31 / pathotype 3-4-7)</name>
    <name type="common">Poplar leaf rust fungus</name>
    <dbReference type="NCBI Taxonomy" id="747676"/>
    <lineage>
        <taxon>Eukaryota</taxon>
        <taxon>Fungi</taxon>
        <taxon>Dikarya</taxon>
        <taxon>Basidiomycota</taxon>
        <taxon>Pucciniomycotina</taxon>
        <taxon>Pucciniomycetes</taxon>
        <taxon>Pucciniales</taxon>
        <taxon>Melampsoraceae</taxon>
        <taxon>Melampsora</taxon>
    </lineage>
</organism>
<dbReference type="GO" id="GO:0006352">
    <property type="term" value="P:DNA-templated transcription initiation"/>
    <property type="evidence" value="ECO:0007669"/>
    <property type="project" value="InterPro"/>
</dbReference>
<evidence type="ECO:0000313" key="11">
    <source>
        <dbReference type="EMBL" id="EGG06386.1"/>
    </source>
</evidence>
<feature type="region of interest" description="Disordered" evidence="9">
    <location>
        <begin position="152"/>
        <end position="173"/>
    </location>
</feature>
<evidence type="ECO:0000256" key="5">
    <source>
        <dbReference type="ARBA" id="ARBA00023163"/>
    </source>
</evidence>
<dbReference type="Pfam" id="PF05236">
    <property type="entry name" value="TAF4"/>
    <property type="match status" value="1"/>
</dbReference>
<dbReference type="VEuPathDB" id="FungiDB:MELLADRAFT_116516"/>
<feature type="compositionally biased region" description="Low complexity" evidence="9">
    <location>
        <begin position="101"/>
        <end position="116"/>
    </location>
</feature>
<dbReference type="eggNOG" id="KOG2341">
    <property type="taxonomic scope" value="Eukaryota"/>
</dbReference>
<evidence type="ECO:0000256" key="2">
    <source>
        <dbReference type="ARBA" id="ARBA00006178"/>
    </source>
</evidence>
<dbReference type="KEGG" id="mlr:MELLADRAFT_116516"/>
<keyword evidence="5" id="KW-0804">Transcription</keyword>
<proteinExistence type="inferred from homology"/>
<evidence type="ECO:0000259" key="10">
    <source>
        <dbReference type="Pfam" id="PF05236"/>
    </source>
</evidence>
<feature type="non-terminal residue" evidence="11">
    <location>
        <position position="239"/>
    </location>
</feature>
<dbReference type="OrthoDB" id="21060at2759"/>
<comment type="function">
    <text evidence="7">Functions as a component of the DNA-binding general transcription factor complex TFIID. Binding of TFIID to a promoter (with or without TATA element) is the initial step in pre-initiation complex (PIC) formation. TFIID plays a key role in the regulation of gene expression by RNA polymerase II through different activities such as transcription activator interaction, core promoter recognition and selectivity, TFIIA and TFIIB interaction, chromatin modification (histone acetylation by TAF1), facilitation of DNA opening and initiation of transcription.</text>
</comment>
<dbReference type="AlphaFoldDB" id="F4RMA1"/>
<evidence type="ECO:0000256" key="1">
    <source>
        <dbReference type="ARBA" id="ARBA00004123"/>
    </source>
</evidence>
<dbReference type="RefSeq" id="XP_007410220.1">
    <property type="nucleotide sequence ID" value="XM_007410158.1"/>
</dbReference>
<feature type="compositionally biased region" description="Low complexity" evidence="9">
    <location>
        <begin position="1"/>
        <end position="18"/>
    </location>
</feature>
<dbReference type="InterPro" id="IPR007900">
    <property type="entry name" value="TAF4_C"/>
</dbReference>
<sequence>MSASYSISSSTDHSNSNSTPIKSNFIHHQNSLALPGTSWKPNSLNHSSHQQSKVILQSFISLNPHLIQLLIECLVNSKYNQHHQQQLHSTEPTPPDDRPMASGSGTAGTAAAASTTNHSTDFDTINDAVGISGVDIAAEEELARQQTSLYGRGLNRSSTSSHSHSIQSYPPLWNSTTHQRDRVKITDFLNKGQLTSMVQQIAASYQLKTLEPAILDVLTQAAEQRLHSIIIDSISAKDH</sequence>
<protein>
    <recommendedName>
        <fullName evidence="3">Transcription initiation factor TFIID subunit 4</fullName>
    </recommendedName>
    <alternativeName>
        <fullName evidence="8">TBP-associated factor 4</fullName>
    </alternativeName>
</protein>
<evidence type="ECO:0000256" key="6">
    <source>
        <dbReference type="ARBA" id="ARBA00023242"/>
    </source>
</evidence>
<evidence type="ECO:0000256" key="9">
    <source>
        <dbReference type="SAM" id="MobiDB-lite"/>
    </source>
</evidence>
<name>F4RMA1_MELLP</name>
<accession>F4RMA1</accession>
<comment type="similarity">
    <text evidence="2">Belongs to the TAF4 family.</text>
</comment>
<comment type="subcellular location">
    <subcellularLocation>
        <location evidence="1">Nucleus</location>
    </subcellularLocation>
</comment>
<dbReference type="EMBL" id="GL883108">
    <property type="protein sequence ID" value="EGG06386.1"/>
    <property type="molecule type" value="Genomic_DNA"/>
</dbReference>